<dbReference type="AlphaFoldDB" id="L1KQ02"/>
<dbReference type="PATRIC" id="fig|698759.3.peg.6594"/>
<sequence length="63" mass="6976">MSRNQRSVRPGGVLMTSGRGWVRKAGSRPGRWPGTFGACPRGPDCALDVSRRKQGGFWWSPFI</sequence>
<dbReference type="EMBL" id="AEJC01000492">
    <property type="protein sequence ID" value="EKX62687.1"/>
    <property type="molecule type" value="Genomic_DNA"/>
</dbReference>
<proteinExistence type="predicted"/>
<protein>
    <submittedName>
        <fullName evidence="1">Uncharacterized protein</fullName>
    </submittedName>
</protein>
<reference evidence="1 2" key="1">
    <citation type="submission" date="2012-11" db="EMBL/GenBank/DDBJ databases">
        <authorList>
            <person name="Huguet-Tapia J.C."/>
            <person name="Durkin A.S."/>
            <person name="Pettis G.S."/>
            <person name="Badger J.H."/>
        </authorList>
    </citation>
    <scope>NUCLEOTIDE SEQUENCE [LARGE SCALE GENOMIC DNA]</scope>
    <source>
        <strain evidence="1 2">91-03</strain>
    </source>
</reference>
<evidence type="ECO:0000313" key="2">
    <source>
        <dbReference type="Proteomes" id="UP000010411"/>
    </source>
</evidence>
<keyword evidence="2" id="KW-1185">Reference proteome</keyword>
<organism evidence="1 2">
    <name type="scientific">Streptomyces ipomoeae 91-03</name>
    <dbReference type="NCBI Taxonomy" id="698759"/>
    <lineage>
        <taxon>Bacteria</taxon>
        <taxon>Bacillati</taxon>
        <taxon>Actinomycetota</taxon>
        <taxon>Actinomycetes</taxon>
        <taxon>Kitasatosporales</taxon>
        <taxon>Streptomycetaceae</taxon>
        <taxon>Streptomyces</taxon>
    </lineage>
</organism>
<name>L1KQ02_9ACTN</name>
<evidence type="ECO:0000313" key="1">
    <source>
        <dbReference type="EMBL" id="EKX62687.1"/>
    </source>
</evidence>
<comment type="caution">
    <text evidence="1">The sequence shown here is derived from an EMBL/GenBank/DDBJ whole genome shotgun (WGS) entry which is preliminary data.</text>
</comment>
<dbReference type="Proteomes" id="UP000010411">
    <property type="component" value="Unassembled WGS sequence"/>
</dbReference>
<gene>
    <name evidence="1" type="ORF">STRIP9103_07974</name>
</gene>
<accession>L1KQ02</accession>